<sequence length="307" mass="34206">MRILVTGGAGFIGRHLIRSLLKEKNEIIIYENFSNSSKQEIKDIINAGAKIIKGDLTNFKLLKRSLKDVDNVIHLAANIDIPESIKRPEKSHEINVTGSMNLLRASILNGISGLIGASSAAIYGDPKNLPVTENTIPNPVSPYGADKLAMEYYIKAFSNTFNFNSVSLRFFNVYGIDQSNAYAGVITKFMEKIENDKPLQIFGDGKHTRDYVFIEDLVQGIQKTLKKLKGKRGNIYNIASGRSYSVNELAKILLSIYGKKLQILHVSPRKGDLRFSSTSISLAKKELNYSPKYNLKQGLTKMLNESN</sequence>
<evidence type="ECO:0000313" key="3">
    <source>
        <dbReference type="EMBL" id="NWJ29678.1"/>
    </source>
</evidence>
<dbReference type="InterPro" id="IPR001509">
    <property type="entry name" value="Epimerase_deHydtase"/>
</dbReference>
<comment type="caution">
    <text evidence="3">The sequence shown here is derived from an EMBL/GenBank/DDBJ whole genome shotgun (WGS) entry which is preliminary data.</text>
</comment>
<dbReference type="SUPFAM" id="SSF51735">
    <property type="entry name" value="NAD(P)-binding Rossmann-fold domains"/>
    <property type="match status" value="1"/>
</dbReference>
<protein>
    <submittedName>
        <fullName evidence="3">NAD-dependent epimerase/dehydratase family protein</fullName>
    </submittedName>
</protein>
<evidence type="ECO:0000259" key="2">
    <source>
        <dbReference type="Pfam" id="PF01370"/>
    </source>
</evidence>
<dbReference type="AlphaFoldDB" id="A0A7K4MKG7"/>
<dbReference type="PANTHER" id="PTHR43000">
    <property type="entry name" value="DTDP-D-GLUCOSE 4,6-DEHYDRATASE-RELATED"/>
    <property type="match status" value="1"/>
</dbReference>
<gene>
    <name evidence="3" type="ORF">HX850_01995</name>
</gene>
<dbReference type="EMBL" id="JACATK010000005">
    <property type="protein sequence ID" value="NWJ29678.1"/>
    <property type="molecule type" value="Genomic_DNA"/>
</dbReference>
<evidence type="ECO:0000256" key="1">
    <source>
        <dbReference type="ARBA" id="ARBA00007637"/>
    </source>
</evidence>
<dbReference type="InterPro" id="IPR036291">
    <property type="entry name" value="NAD(P)-bd_dom_sf"/>
</dbReference>
<name>A0A7K4MKG7_9ARCH</name>
<evidence type="ECO:0000313" key="4">
    <source>
        <dbReference type="Proteomes" id="UP000568446"/>
    </source>
</evidence>
<comment type="similarity">
    <text evidence="1">Belongs to the NAD(P)-dependent epimerase/dehydratase family.</text>
</comment>
<feature type="domain" description="NAD-dependent epimerase/dehydratase" evidence="2">
    <location>
        <begin position="3"/>
        <end position="239"/>
    </location>
</feature>
<accession>A0A7K4MKG7</accession>
<organism evidence="3 4">
    <name type="scientific">Marine Group I thaumarchaeote</name>
    <dbReference type="NCBI Taxonomy" id="2511932"/>
    <lineage>
        <taxon>Archaea</taxon>
        <taxon>Nitrososphaerota</taxon>
        <taxon>Marine Group I</taxon>
    </lineage>
</organism>
<dbReference type="Pfam" id="PF01370">
    <property type="entry name" value="Epimerase"/>
    <property type="match status" value="1"/>
</dbReference>
<dbReference type="Gene3D" id="3.90.25.10">
    <property type="entry name" value="UDP-galactose 4-epimerase, domain 1"/>
    <property type="match status" value="1"/>
</dbReference>
<dbReference type="Gene3D" id="3.40.50.720">
    <property type="entry name" value="NAD(P)-binding Rossmann-like Domain"/>
    <property type="match status" value="1"/>
</dbReference>
<reference evidence="3 4" key="1">
    <citation type="journal article" date="2019" name="Environ. Microbiol.">
        <title>Genomics insights into ecotype formation of ammonia-oxidizing archaea in the deep ocean.</title>
        <authorList>
            <person name="Wang Y."/>
            <person name="Huang J.M."/>
            <person name="Cui G.J."/>
            <person name="Nunoura T."/>
            <person name="Takaki Y."/>
            <person name="Li W.L."/>
            <person name="Li J."/>
            <person name="Gao Z.M."/>
            <person name="Takai K."/>
            <person name="Zhang A.Q."/>
            <person name="Stepanauskas R."/>
        </authorList>
    </citation>
    <scope>NUCLEOTIDE SEQUENCE [LARGE SCALE GENOMIC DNA]</scope>
    <source>
        <strain evidence="3 4">C4</strain>
    </source>
</reference>
<dbReference type="Proteomes" id="UP000568446">
    <property type="component" value="Unassembled WGS sequence"/>
</dbReference>
<proteinExistence type="inferred from homology"/>